<evidence type="ECO:0000313" key="1">
    <source>
        <dbReference type="EMBL" id="KZT68393.1"/>
    </source>
</evidence>
<dbReference type="Proteomes" id="UP000076727">
    <property type="component" value="Unassembled WGS sequence"/>
</dbReference>
<keyword evidence="2" id="KW-1185">Reference proteome</keyword>
<name>A0A165PMI7_9APHY</name>
<reference evidence="1 2" key="1">
    <citation type="journal article" date="2016" name="Mol. Biol. Evol.">
        <title>Comparative Genomics of Early-Diverging Mushroom-Forming Fungi Provides Insights into the Origins of Lignocellulose Decay Capabilities.</title>
        <authorList>
            <person name="Nagy L.G."/>
            <person name="Riley R."/>
            <person name="Tritt A."/>
            <person name="Adam C."/>
            <person name="Daum C."/>
            <person name="Floudas D."/>
            <person name="Sun H."/>
            <person name="Yadav J.S."/>
            <person name="Pangilinan J."/>
            <person name="Larsson K.H."/>
            <person name="Matsuura K."/>
            <person name="Barry K."/>
            <person name="Labutti K."/>
            <person name="Kuo R."/>
            <person name="Ohm R.A."/>
            <person name="Bhattacharya S.S."/>
            <person name="Shirouzu T."/>
            <person name="Yoshinaga Y."/>
            <person name="Martin F.M."/>
            <person name="Grigoriev I.V."/>
            <person name="Hibbett D.S."/>
        </authorList>
    </citation>
    <scope>NUCLEOTIDE SEQUENCE [LARGE SCALE GENOMIC DNA]</scope>
    <source>
        <strain evidence="1 2">L-15889</strain>
    </source>
</reference>
<organism evidence="1 2">
    <name type="scientific">Daedalea quercina L-15889</name>
    <dbReference type="NCBI Taxonomy" id="1314783"/>
    <lineage>
        <taxon>Eukaryota</taxon>
        <taxon>Fungi</taxon>
        <taxon>Dikarya</taxon>
        <taxon>Basidiomycota</taxon>
        <taxon>Agaricomycotina</taxon>
        <taxon>Agaricomycetes</taxon>
        <taxon>Polyporales</taxon>
        <taxon>Fomitopsis</taxon>
    </lineage>
</organism>
<sequence length="253" mass="28371">MSSARKVALDKTALRTLVQLMFLEAEMGKGFVICCSTVSSNWTKPQQRFPGLTGFGSTVYREVKWEVQWQRHESPCEPRRPLATEDAWFIFAQESAGCGGGLSQKRAITTNSQILTAFRLDMQHMWRLGTATKDSPPQIDPTWVVPCRSGPQDRTSSDPQPYEPGTCLTALETPSHPNFICVQDEPQKGVASNSAELGGLPSRIQVGVEIDHGVKHIKRRCRRRRLRLLRTNYWHQAGIRRLAIVAPPSVTMT</sequence>
<dbReference type="EMBL" id="KV429067">
    <property type="protein sequence ID" value="KZT68393.1"/>
    <property type="molecule type" value="Genomic_DNA"/>
</dbReference>
<protein>
    <submittedName>
        <fullName evidence="1">Uncharacterized protein</fullName>
    </submittedName>
</protein>
<evidence type="ECO:0000313" key="2">
    <source>
        <dbReference type="Proteomes" id="UP000076727"/>
    </source>
</evidence>
<accession>A0A165PMI7</accession>
<dbReference type="AlphaFoldDB" id="A0A165PMI7"/>
<gene>
    <name evidence="1" type="ORF">DAEQUDRAFT_738779</name>
</gene>
<proteinExistence type="predicted"/>